<gene>
    <name evidence="2" type="ORF">DI603_23120</name>
</gene>
<evidence type="ECO:0000313" key="2">
    <source>
        <dbReference type="EMBL" id="PZP26947.1"/>
    </source>
</evidence>
<organism evidence="2 3">
    <name type="scientific">Roseateles depolymerans</name>
    <dbReference type="NCBI Taxonomy" id="76731"/>
    <lineage>
        <taxon>Bacteria</taxon>
        <taxon>Pseudomonadati</taxon>
        <taxon>Pseudomonadota</taxon>
        <taxon>Betaproteobacteria</taxon>
        <taxon>Burkholderiales</taxon>
        <taxon>Sphaerotilaceae</taxon>
        <taxon>Roseateles</taxon>
    </lineage>
</organism>
<evidence type="ECO:0000259" key="1">
    <source>
        <dbReference type="Pfam" id="PF06527"/>
    </source>
</evidence>
<proteinExistence type="predicted"/>
<sequence length="439" mass="49152">MSLRSTLPPILADETIFSWCSACHSMTCGTSGAKTGVALLGGSHAARQHDLPASLGRLPLLDGAASEEALHMARRHTVAGYYLPFLAEGVQEDIARRIQTGTDRFWRRQCSGMSRTRPASHLLKWCADCVAHDQATIGRAYWHTEHQFPTVLTCTRHGGLLLQRRHTSNWLLPRADDSGDVQRVSAPPPELHTLSEVSSKLRQIRVINHGSIRRSALLRLQALGAIHSIRGARHDRIARWFEGTRMSSCLRSLDSDLSSLCSGTWVPDLLWRRKLVVASHWTVLWAALDWDSPRSGAMAFEDAAIGRSVASDSQALLFPDDAPVASRAPDAVQQAFATGDSYDEVMRLLSATRADVVRWLEFDSQLREQWRQRLRDGRQAQCVSRIEHYVADHPDVRRQDLERACAGELRWLREHAPSLARALYKSMPGRLLTQPSLFD</sequence>
<dbReference type="EMBL" id="QFOD01000041">
    <property type="protein sequence ID" value="PZP26947.1"/>
    <property type="molecule type" value="Genomic_DNA"/>
</dbReference>
<dbReference type="InterPro" id="IPR009492">
    <property type="entry name" value="TniQ"/>
</dbReference>
<comment type="caution">
    <text evidence="2">The sequence shown here is derived from an EMBL/GenBank/DDBJ whole genome shotgun (WGS) entry which is preliminary data.</text>
</comment>
<protein>
    <recommendedName>
        <fullName evidence="1">TniQ domain-containing protein</fullName>
    </recommendedName>
</protein>
<name>A0A2W5DD04_9BURK</name>
<dbReference type="Pfam" id="PF06527">
    <property type="entry name" value="TniQ"/>
    <property type="match status" value="1"/>
</dbReference>
<dbReference type="Proteomes" id="UP000249633">
    <property type="component" value="Unassembled WGS sequence"/>
</dbReference>
<evidence type="ECO:0000313" key="3">
    <source>
        <dbReference type="Proteomes" id="UP000249633"/>
    </source>
</evidence>
<reference evidence="2 3" key="1">
    <citation type="submission" date="2017-08" db="EMBL/GenBank/DDBJ databases">
        <title>Infants hospitalized years apart are colonized by the same room-sourced microbial strains.</title>
        <authorList>
            <person name="Brooks B."/>
            <person name="Olm M.R."/>
            <person name="Firek B.A."/>
            <person name="Baker R."/>
            <person name="Thomas B.C."/>
            <person name="Morowitz M.J."/>
            <person name="Banfield J.F."/>
        </authorList>
    </citation>
    <scope>NUCLEOTIDE SEQUENCE [LARGE SCALE GENOMIC DNA]</scope>
    <source>
        <strain evidence="2">S2_012_000_R2_81</strain>
    </source>
</reference>
<accession>A0A2W5DD04</accession>
<dbReference type="AlphaFoldDB" id="A0A2W5DD04"/>
<feature type="domain" description="TniQ" evidence="1">
    <location>
        <begin position="8"/>
        <end position="160"/>
    </location>
</feature>